<evidence type="ECO:0000256" key="2">
    <source>
        <dbReference type="HAMAP-Rule" id="MF_00471"/>
    </source>
</evidence>
<dbReference type="GO" id="GO:0005829">
    <property type="term" value="C:cytosol"/>
    <property type="evidence" value="ECO:0007669"/>
    <property type="project" value="TreeGrafter"/>
</dbReference>
<comment type="subcellular location">
    <subcellularLocation>
        <location evidence="2">Cytoplasm</location>
    </subcellularLocation>
</comment>
<evidence type="ECO:0000313" key="7">
    <source>
        <dbReference type="Proteomes" id="UP001176478"/>
    </source>
</evidence>
<dbReference type="AlphaFoldDB" id="A0AA42K3F1"/>
<dbReference type="CDD" id="cd16841">
    <property type="entry name" value="RraA_family"/>
    <property type="match status" value="1"/>
</dbReference>
<dbReference type="InterPro" id="IPR036704">
    <property type="entry name" value="RraA/RraA-like_sf"/>
</dbReference>
<comment type="caution">
    <text evidence="4">The sequence shown here is derived from an EMBL/GenBank/DDBJ whole genome shotgun (WGS) entry which is preliminary data.</text>
</comment>
<dbReference type="GO" id="GO:0019899">
    <property type="term" value="F:enzyme binding"/>
    <property type="evidence" value="ECO:0007669"/>
    <property type="project" value="UniProtKB-UniRule"/>
</dbReference>
<name>A0AA42K3F1_9GAMM</name>
<accession>A0AA42K3F1</accession>
<keyword evidence="1 2" id="KW-0963">Cytoplasm</keyword>
<dbReference type="InterPro" id="IPR014339">
    <property type="entry name" value="RraA_gpbac"/>
</dbReference>
<proteinExistence type="inferred from homology"/>
<evidence type="ECO:0000313" key="4">
    <source>
        <dbReference type="EMBL" id="MDG4698747.1"/>
    </source>
</evidence>
<dbReference type="Pfam" id="PF03737">
    <property type="entry name" value="RraA-like"/>
    <property type="match status" value="1"/>
</dbReference>
<protein>
    <recommendedName>
        <fullName evidence="2">Regulator of ribonuclease activity A</fullName>
    </recommendedName>
</protein>
<keyword evidence="7" id="KW-1185">Reference proteome</keyword>
<dbReference type="GO" id="GO:1902369">
    <property type="term" value="P:negative regulation of RNA catabolic process"/>
    <property type="evidence" value="ECO:0007669"/>
    <property type="project" value="TreeGrafter"/>
</dbReference>
<organism evidence="4 6">
    <name type="scientific">Providencia huashanensis</name>
    <dbReference type="NCBI Taxonomy" id="3037798"/>
    <lineage>
        <taxon>Bacteria</taxon>
        <taxon>Pseudomonadati</taxon>
        <taxon>Pseudomonadota</taxon>
        <taxon>Gammaproteobacteria</taxon>
        <taxon>Enterobacterales</taxon>
        <taxon>Morganellaceae</taxon>
        <taxon>Providencia</taxon>
    </lineage>
</organism>
<evidence type="ECO:0000313" key="5">
    <source>
        <dbReference type="EMBL" id="MDO7857244.1"/>
    </source>
</evidence>
<dbReference type="EMBL" id="JAUQTG010000007">
    <property type="protein sequence ID" value="MDO7857244.1"/>
    <property type="molecule type" value="Genomic_DNA"/>
</dbReference>
<dbReference type="HAMAP" id="MF_00471">
    <property type="entry name" value="RraA"/>
    <property type="match status" value="1"/>
</dbReference>
<sequence length="174" mass="18728">MNYDTSELCDIYQESVDVVEPLFSNFGGRTSFGGQIITVKCFEDNGLLYDLLEEDGTGRILLVDGGGSVRKALIDANVARLAVDNHWEGIVIYGAVRQVDALMELDLGIQAIAAMPAGCPDEGIGKSDVRVNFGGVTFFSGDYLYADNTGIILSEEPLTSSENDGFIEDDNIDA</sequence>
<reference evidence="5" key="2">
    <citation type="submission" date="2023-07" db="EMBL/GenBank/DDBJ databases">
        <authorList>
            <person name="Yang W."/>
            <person name="Chen J."/>
            <person name="Ji P."/>
            <person name="Hu F."/>
        </authorList>
    </citation>
    <scope>NUCLEOTIDE SEQUENCE</scope>
    <source>
        <strain evidence="5">CRE-138-0111</strain>
    </source>
</reference>
<reference evidence="5" key="3">
    <citation type="journal article" date="2024" name="Int. J. Antimicrob. Agents">
        <title>Identification of a novel Providencia species showing multi-drug-resistant in three patients with hospital-acquired infection.</title>
        <authorList>
            <person name="Yang W."/>
            <person name="Chen J."/>
            <person name="Yang F."/>
            <person name="Ji P."/>
            <person name="Shen S."/>
            <person name="Yin D."/>
            <person name="Hu F."/>
        </authorList>
    </citation>
    <scope>NUCLEOTIDE SEQUENCE</scope>
    <source>
        <strain evidence="5">CRE-138-0111</strain>
    </source>
</reference>
<dbReference type="SUPFAM" id="SSF89562">
    <property type="entry name" value="RraA-like"/>
    <property type="match status" value="1"/>
</dbReference>
<evidence type="ECO:0000256" key="3">
    <source>
        <dbReference type="PIRSR" id="PIRSR605493-1"/>
    </source>
</evidence>
<dbReference type="RefSeq" id="WP_166687305.1">
    <property type="nucleotide sequence ID" value="NZ_JARRYG010000034.1"/>
</dbReference>
<dbReference type="NCBIfam" id="NF006875">
    <property type="entry name" value="PRK09372.1"/>
    <property type="match status" value="1"/>
</dbReference>
<comment type="subunit">
    <text evidence="2">Homotrimer. Binds to both RNA-binding sites in the C-terminal region of Rne and to RhlB.</text>
</comment>
<dbReference type="Gene3D" id="3.50.30.40">
    <property type="entry name" value="Ribonuclease E inhibitor RraA/RraA-like"/>
    <property type="match status" value="1"/>
</dbReference>
<dbReference type="InterPro" id="IPR005493">
    <property type="entry name" value="RraA/RraA-like"/>
</dbReference>
<feature type="binding site" evidence="3">
    <location>
        <position position="97"/>
    </location>
    <ligand>
        <name>substrate</name>
    </ligand>
</feature>
<evidence type="ECO:0000313" key="6">
    <source>
        <dbReference type="Proteomes" id="UP001156701"/>
    </source>
</evidence>
<dbReference type="PANTHER" id="PTHR33254:SF29">
    <property type="entry name" value="REGULATOR OF RIBONUCLEASE ACTIVITY A"/>
    <property type="match status" value="1"/>
</dbReference>
<gene>
    <name evidence="2 4" type="primary">rraA</name>
    <name evidence="4" type="ORF">P7V44_21195</name>
    <name evidence="5" type="ORF">Q5E86_12995</name>
</gene>
<dbReference type="InterPro" id="IPR010203">
    <property type="entry name" value="RraA"/>
</dbReference>
<dbReference type="PANTHER" id="PTHR33254">
    <property type="entry name" value="4-HYDROXY-4-METHYL-2-OXOGLUTARATE ALDOLASE 3-RELATED"/>
    <property type="match status" value="1"/>
</dbReference>
<comment type="function">
    <text evidence="2">Globally modulates RNA abundance by binding to RNase E (Rne) and regulating its endonucleolytic activity. Can modulate Rne action in a substrate-dependent manner by altering the composition of the degradosome. Modulates RNA-binding and helicase activities of the degradosome.</text>
</comment>
<dbReference type="NCBIfam" id="TIGR02998">
    <property type="entry name" value="RraA_entero"/>
    <property type="match status" value="1"/>
</dbReference>
<dbReference type="GO" id="GO:0060698">
    <property type="term" value="F:endoribonuclease inhibitor activity"/>
    <property type="evidence" value="ECO:0007669"/>
    <property type="project" value="UniProtKB-UniRule"/>
</dbReference>
<dbReference type="Proteomes" id="UP001176478">
    <property type="component" value="Unassembled WGS sequence"/>
</dbReference>
<dbReference type="Proteomes" id="UP001156701">
    <property type="component" value="Unassembled WGS sequence"/>
</dbReference>
<reference evidence="4" key="1">
    <citation type="submission" date="2023-03" db="EMBL/GenBank/DDBJ databases">
        <title>a new species belonging to Providencia genus.</title>
        <authorList>
            <person name="Yang W."/>
            <person name="Hu F."/>
            <person name="Shen S."/>
            <person name="Ding L."/>
            <person name="Yin D."/>
        </authorList>
    </citation>
    <scope>NUCLEOTIDE SEQUENCE</scope>
    <source>
        <strain evidence="4">CRE-3FA-0001</strain>
    </source>
</reference>
<dbReference type="NCBIfam" id="TIGR01935">
    <property type="entry name" value="NOT-MenG"/>
    <property type="match status" value="1"/>
</dbReference>
<dbReference type="EMBL" id="JARRYG010000034">
    <property type="protein sequence ID" value="MDG4698747.1"/>
    <property type="molecule type" value="Genomic_DNA"/>
</dbReference>
<comment type="similarity">
    <text evidence="2">Belongs to the RraA family.</text>
</comment>
<evidence type="ECO:0000256" key="1">
    <source>
        <dbReference type="ARBA" id="ARBA00022490"/>
    </source>
</evidence>